<dbReference type="SUPFAM" id="SSF56801">
    <property type="entry name" value="Acetyl-CoA synthetase-like"/>
    <property type="match status" value="1"/>
</dbReference>
<organism evidence="2 3">
    <name type="scientific">Choanephora cucurbitarum</name>
    <dbReference type="NCBI Taxonomy" id="101091"/>
    <lineage>
        <taxon>Eukaryota</taxon>
        <taxon>Fungi</taxon>
        <taxon>Fungi incertae sedis</taxon>
        <taxon>Mucoromycota</taxon>
        <taxon>Mucoromycotina</taxon>
        <taxon>Mucoromycetes</taxon>
        <taxon>Mucorales</taxon>
        <taxon>Mucorineae</taxon>
        <taxon>Choanephoraceae</taxon>
        <taxon>Choanephoroideae</taxon>
        <taxon>Choanephora</taxon>
    </lineage>
</organism>
<dbReference type="AlphaFoldDB" id="A0A1C7MYM1"/>
<gene>
    <name evidence="2" type="ORF">A0J61_10016</name>
</gene>
<dbReference type="Gene3D" id="3.30.300.30">
    <property type="match status" value="1"/>
</dbReference>
<dbReference type="EMBL" id="LUGH01001002">
    <property type="protein sequence ID" value="OBZ81937.1"/>
    <property type="molecule type" value="Genomic_DNA"/>
</dbReference>
<reference evidence="2 3" key="1">
    <citation type="submission" date="2016-03" db="EMBL/GenBank/DDBJ databases">
        <title>Choanephora cucurbitarum.</title>
        <authorList>
            <person name="Min B."/>
            <person name="Park H."/>
            <person name="Park J.-H."/>
            <person name="Shin H.-D."/>
            <person name="Choi I.-G."/>
        </authorList>
    </citation>
    <scope>NUCLEOTIDE SEQUENCE [LARGE SCALE GENOMIC DNA]</scope>
    <source>
        <strain evidence="2 3">KUS-F28377</strain>
    </source>
</reference>
<keyword evidence="3" id="KW-1185">Reference proteome</keyword>
<dbReference type="GO" id="GO:0006631">
    <property type="term" value="P:fatty acid metabolic process"/>
    <property type="evidence" value="ECO:0007669"/>
    <property type="project" value="TreeGrafter"/>
</dbReference>
<name>A0A1C7MYM1_9FUNG</name>
<proteinExistence type="predicted"/>
<evidence type="ECO:0000313" key="2">
    <source>
        <dbReference type="EMBL" id="OBZ81937.1"/>
    </source>
</evidence>
<evidence type="ECO:0000313" key="3">
    <source>
        <dbReference type="Proteomes" id="UP000093000"/>
    </source>
</evidence>
<dbReference type="InParanoid" id="A0A1C7MYM1"/>
<dbReference type="Pfam" id="PF13193">
    <property type="entry name" value="AMP-binding_C"/>
    <property type="match status" value="1"/>
</dbReference>
<dbReference type="InterPro" id="IPR045851">
    <property type="entry name" value="AMP-bd_C_sf"/>
</dbReference>
<accession>A0A1C7MYM1</accession>
<protein>
    <recommendedName>
        <fullName evidence="1">AMP-binding enzyme C-terminal domain-containing protein</fullName>
    </recommendedName>
</protein>
<comment type="caution">
    <text evidence="2">The sequence shown here is derived from an EMBL/GenBank/DDBJ whole genome shotgun (WGS) entry which is preliminary data.</text>
</comment>
<sequence length="346" mass="37236">MGRNSIDIIKTGGEKVSALEIERTVLSSGLNVQDVAVVGVPDPEWGQKVAAVVVLEKDKELDLLTMRNALKKQLAVYKVPALLKTVSELPKNAMGKPMLSRLVVLSILVGLSTQQCLKTFEAQINATQDAASACYYECGAQLVTRSASSEDLDQLTLFDNESSSLIANDFFQSGKPYVVNQIGMNEDNGVGCIEITSSHGLKSYALSHQTCSEANVAVCGFYGKQTKSKQTTTKSSPASISSSKSKEKKFRMDDQLYQIVQKKASTQDSMIRACHAKKASLAAVRSDTIHAITAELQRLIGPNKKLVVGSWNGDHYNLSGSQCLVMQTGNGIYPGPCTDATLALCS</sequence>
<dbReference type="PANTHER" id="PTHR43201:SF28">
    <property type="entry name" value="ENZYME, PUTATIVE (AFU_ORTHOLOGUE AFUA_7G01530)-RELATED"/>
    <property type="match status" value="1"/>
</dbReference>
<dbReference type="InterPro" id="IPR025110">
    <property type="entry name" value="AMP-bd_C"/>
</dbReference>
<dbReference type="OrthoDB" id="2962993at2759"/>
<dbReference type="STRING" id="101091.A0A1C7MYM1"/>
<dbReference type="GO" id="GO:0031956">
    <property type="term" value="F:medium-chain fatty acid-CoA ligase activity"/>
    <property type="evidence" value="ECO:0007669"/>
    <property type="project" value="TreeGrafter"/>
</dbReference>
<dbReference type="PANTHER" id="PTHR43201">
    <property type="entry name" value="ACYL-COA SYNTHETASE"/>
    <property type="match status" value="1"/>
</dbReference>
<evidence type="ECO:0000259" key="1">
    <source>
        <dbReference type="Pfam" id="PF13193"/>
    </source>
</evidence>
<feature type="domain" description="AMP-binding enzyme C-terminal" evidence="1">
    <location>
        <begin position="21"/>
        <end position="96"/>
    </location>
</feature>
<dbReference type="Proteomes" id="UP000093000">
    <property type="component" value="Unassembled WGS sequence"/>
</dbReference>